<proteinExistence type="predicted"/>
<sequence>MPPMCSIITISKSKSCRGCRSSQLPNSTSCIAMEQRSRLPARGITMQMLQRVGTAARRVATRPATYGTRRLCLMARRFCAPASWWTVPVASMRRMRTARCMGLRSSRGFAMTVPARRLWRATRMMWTTTCLWSSTIVIALRCGLARTRTSRHIALHTTIPATMTGATTTKTTAVSIASFLLHGFWLLSWRRHMQFVPLRRPSVSCPLKWVPLLSDRQSRCFFLRNPAPHSWAAFLRDYPEHRLCSETGGILEPSVYSVSTMSAGNLCSCFPLRLLEG</sequence>
<organism evidence="1 2">
    <name type="scientific">Linderina pennispora</name>
    <dbReference type="NCBI Taxonomy" id="61395"/>
    <lineage>
        <taxon>Eukaryota</taxon>
        <taxon>Fungi</taxon>
        <taxon>Fungi incertae sedis</taxon>
        <taxon>Zoopagomycota</taxon>
        <taxon>Kickxellomycotina</taxon>
        <taxon>Kickxellomycetes</taxon>
        <taxon>Kickxellales</taxon>
        <taxon>Kickxellaceae</taxon>
        <taxon>Linderina</taxon>
    </lineage>
</organism>
<accession>A0A1Y1WCG5</accession>
<comment type="caution">
    <text evidence="1">The sequence shown here is derived from an EMBL/GenBank/DDBJ whole genome shotgun (WGS) entry which is preliminary data.</text>
</comment>
<dbReference type="GeneID" id="63807683"/>
<keyword evidence="2" id="KW-1185">Reference proteome</keyword>
<dbReference type="RefSeq" id="XP_040744423.1">
    <property type="nucleotide sequence ID" value="XM_040891035.1"/>
</dbReference>
<evidence type="ECO:0000313" key="1">
    <source>
        <dbReference type="EMBL" id="ORX70844.1"/>
    </source>
</evidence>
<gene>
    <name evidence="1" type="ORF">DL89DRAFT_315480</name>
</gene>
<name>A0A1Y1WCG5_9FUNG</name>
<dbReference type="Proteomes" id="UP000193922">
    <property type="component" value="Unassembled WGS sequence"/>
</dbReference>
<protein>
    <submittedName>
        <fullName evidence="1">Uncharacterized protein</fullName>
    </submittedName>
</protein>
<dbReference type="AlphaFoldDB" id="A0A1Y1WCG5"/>
<evidence type="ECO:0000313" key="2">
    <source>
        <dbReference type="Proteomes" id="UP000193922"/>
    </source>
</evidence>
<dbReference type="EMBL" id="MCFD01000005">
    <property type="protein sequence ID" value="ORX70844.1"/>
    <property type="molecule type" value="Genomic_DNA"/>
</dbReference>
<feature type="non-terminal residue" evidence="1">
    <location>
        <position position="277"/>
    </location>
</feature>
<reference evidence="1 2" key="1">
    <citation type="submission" date="2016-07" db="EMBL/GenBank/DDBJ databases">
        <title>Pervasive Adenine N6-methylation of Active Genes in Fungi.</title>
        <authorList>
            <consortium name="DOE Joint Genome Institute"/>
            <person name="Mondo S.J."/>
            <person name="Dannebaum R.O."/>
            <person name="Kuo R.C."/>
            <person name="Labutti K."/>
            <person name="Haridas S."/>
            <person name="Kuo A."/>
            <person name="Salamov A."/>
            <person name="Ahrendt S.R."/>
            <person name="Lipzen A."/>
            <person name="Sullivan W."/>
            <person name="Andreopoulos W.B."/>
            <person name="Clum A."/>
            <person name="Lindquist E."/>
            <person name="Daum C."/>
            <person name="Ramamoorthy G.K."/>
            <person name="Gryganskyi A."/>
            <person name="Culley D."/>
            <person name="Magnuson J.K."/>
            <person name="James T.Y."/>
            <person name="O'Malley M.A."/>
            <person name="Stajich J.E."/>
            <person name="Spatafora J.W."/>
            <person name="Visel A."/>
            <person name="Grigoriev I.V."/>
        </authorList>
    </citation>
    <scope>NUCLEOTIDE SEQUENCE [LARGE SCALE GENOMIC DNA]</scope>
    <source>
        <strain evidence="1 2">ATCC 12442</strain>
    </source>
</reference>